<reference evidence="2 3" key="1">
    <citation type="submission" date="2024-06" db="EMBL/GenBank/DDBJ databases">
        <title>Sorghum-associated microbial communities from plants grown in Nebraska, USA.</title>
        <authorList>
            <person name="Schachtman D."/>
        </authorList>
    </citation>
    <scope>NUCLEOTIDE SEQUENCE [LARGE SCALE GENOMIC DNA]</scope>
    <source>
        <strain evidence="2 3">1073</strain>
    </source>
</reference>
<accession>A0ABV2K129</accession>
<dbReference type="InterPro" id="IPR012337">
    <property type="entry name" value="RNaseH-like_sf"/>
</dbReference>
<name>A0ABV2K129_9GAMM</name>
<dbReference type="InterPro" id="IPR036397">
    <property type="entry name" value="RNaseH_sf"/>
</dbReference>
<gene>
    <name evidence="2" type="ORF">ABIC75_004525</name>
</gene>
<dbReference type="Pfam" id="PF13683">
    <property type="entry name" value="rve_3"/>
    <property type="match status" value="1"/>
</dbReference>
<dbReference type="PANTHER" id="PTHR47515:SF1">
    <property type="entry name" value="BLR2054 PROTEIN"/>
    <property type="match status" value="1"/>
</dbReference>
<feature type="domain" description="Integrase catalytic" evidence="1">
    <location>
        <begin position="1"/>
        <end position="92"/>
    </location>
</feature>
<proteinExistence type="predicted"/>
<sequence>MYYGPEMVAKNLRRWLAAVGAQTLYIEPGSPWENGYCESFNGKFRDELLNGEIFYTLREAQVVIEQWRHHYNTIRPHSALSYRPPAPEANLIQRTQPNLRLAA</sequence>
<dbReference type="Gene3D" id="3.30.420.10">
    <property type="entry name" value="Ribonuclease H-like superfamily/Ribonuclease H"/>
    <property type="match status" value="1"/>
</dbReference>
<dbReference type="SUPFAM" id="SSF53098">
    <property type="entry name" value="Ribonuclease H-like"/>
    <property type="match status" value="1"/>
</dbReference>
<organism evidence="2 3">
    <name type="scientific">Dyella japonica</name>
    <dbReference type="NCBI Taxonomy" id="231455"/>
    <lineage>
        <taxon>Bacteria</taxon>
        <taxon>Pseudomonadati</taxon>
        <taxon>Pseudomonadota</taxon>
        <taxon>Gammaproteobacteria</taxon>
        <taxon>Lysobacterales</taxon>
        <taxon>Rhodanobacteraceae</taxon>
        <taxon>Dyella</taxon>
    </lineage>
</organism>
<dbReference type="PROSITE" id="PS50994">
    <property type="entry name" value="INTEGRASE"/>
    <property type="match status" value="1"/>
</dbReference>
<dbReference type="PANTHER" id="PTHR47515">
    <property type="entry name" value="LOW CALCIUM RESPONSE LOCUS PROTEIN T"/>
    <property type="match status" value="1"/>
</dbReference>
<dbReference type="InterPro" id="IPR001584">
    <property type="entry name" value="Integrase_cat-core"/>
</dbReference>
<evidence type="ECO:0000313" key="2">
    <source>
        <dbReference type="EMBL" id="MET3654777.1"/>
    </source>
</evidence>
<dbReference type="Proteomes" id="UP001549184">
    <property type="component" value="Unassembled WGS sequence"/>
</dbReference>
<comment type="caution">
    <text evidence="2">The sequence shown here is derived from an EMBL/GenBank/DDBJ whole genome shotgun (WGS) entry which is preliminary data.</text>
</comment>
<evidence type="ECO:0000259" key="1">
    <source>
        <dbReference type="PROSITE" id="PS50994"/>
    </source>
</evidence>
<evidence type="ECO:0000313" key="3">
    <source>
        <dbReference type="Proteomes" id="UP001549184"/>
    </source>
</evidence>
<keyword evidence="3" id="KW-1185">Reference proteome</keyword>
<protein>
    <submittedName>
        <fullName evidence="2">Transposase InsO family protein</fullName>
    </submittedName>
</protein>
<dbReference type="EMBL" id="JBEPMU010000009">
    <property type="protein sequence ID" value="MET3654777.1"/>
    <property type="molecule type" value="Genomic_DNA"/>
</dbReference>